<dbReference type="Pfam" id="PF00665">
    <property type="entry name" value="rve"/>
    <property type="match status" value="1"/>
</dbReference>
<dbReference type="InterPro" id="IPR001584">
    <property type="entry name" value="Integrase_cat-core"/>
</dbReference>
<dbReference type="Pfam" id="PF13333">
    <property type="entry name" value="rve_2"/>
    <property type="match status" value="1"/>
</dbReference>
<sequence>MIDLFSREVVGISIKTNHSALLVSEALLNALAANPAPTIIHSDQGNEYKSKLFRSILRDCKILQSMSKKGSPWQNGYQESFFGNWKVDIGDVNRFETLGELTAELYRSIYYYNNLRIHTSLKMPPRKFAEKFALKTEIKYNTSQERLTV</sequence>
<evidence type="ECO:0000313" key="3">
    <source>
        <dbReference type="Proteomes" id="UP000177693"/>
    </source>
</evidence>
<dbReference type="EMBL" id="MFVL01000005">
    <property type="protein sequence ID" value="OGJ02145.1"/>
    <property type="molecule type" value="Genomic_DNA"/>
</dbReference>
<proteinExistence type="predicted"/>
<dbReference type="Gene3D" id="3.30.420.10">
    <property type="entry name" value="Ribonuclease H-like superfamily/Ribonuclease H"/>
    <property type="match status" value="1"/>
</dbReference>
<dbReference type="GO" id="GO:0003676">
    <property type="term" value="F:nucleic acid binding"/>
    <property type="evidence" value="ECO:0007669"/>
    <property type="project" value="InterPro"/>
</dbReference>
<dbReference type="PANTHER" id="PTHR46889">
    <property type="entry name" value="TRANSPOSASE INSF FOR INSERTION SEQUENCE IS3B-RELATED"/>
    <property type="match status" value="1"/>
</dbReference>
<evidence type="ECO:0000259" key="1">
    <source>
        <dbReference type="PROSITE" id="PS50994"/>
    </source>
</evidence>
<reference evidence="2 3" key="1">
    <citation type="journal article" date="2016" name="Nat. Commun.">
        <title>Thousands of microbial genomes shed light on interconnected biogeochemical processes in an aquifer system.</title>
        <authorList>
            <person name="Anantharaman K."/>
            <person name="Brown C.T."/>
            <person name="Hug L.A."/>
            <person name="Sharon I."/>
            <person name="Castelle C.J."/>
            <person name="Probst A.J."/>
            <person name="Thomas B.C."/>
            <person name="Singh A."/>
            <person name="Wilkins M.J."/>
            <person name="Karaoz U."/>
            <person name="Brodie E.L."/>
            <person name="Williams K.H."/>
            <person name="Hubbard S.S."/>
            <person name="Banfield J.F."/>
        </authorList>
    </citation>
    <scope>NUCLEOTIDE SEQUENCE [LARGE SCALE GENOMIC DNA]</scope>
</reference>
<comment type="caution">
    <text evidence="2">The sequence shown here is derived from an EMBL/GenBank/DDBJ whole genome shotgun (WGS) entry which is preliminary data.</text>
</comment>
<organism evidence="2 3">
    <name type="scientific">Candidatus Nomurabacteria bacterium RIFCSPLOWO2_02_FULL_40_67</name>
    <dbReference type="NCBI Taxonomy" id="1801787"/>
    <lineage>
        <taxon>Bacteria</taxon>
        <taxon>Candidatus Nomuraibacteriota</taxon>
    </lineage>
</organism>
<dbReference type="InterPro" id="IPR050900">
    <property type="entry name" value="Transposase_IS3/IS150/IS904"/>
</dbReference>
<evidence type="ECO:0000313" key="2">
    <source>
        <dbReference type="EMBL" id="OGJ02145.1"/>
    </source>
</evidence>
<dbReference type="Proteomes" id="UP000177693">
    <property type="component" value="Unassembled WGS sequence"/>
</dbReference>
<dbReference type="InterPro" id="IPR012337">
    <property type="entry name" value="RNaseH-like_sf"/>
</dbReference>
<dbReference type="PROSITE" id="PS50994">
    <property type="entry name" value="INTEGRASE"/>
    <property type="match status" value="1"/>
</dbReference>
<dbReference type="PANTHER" id="PTHR46889:SF4">
    <property type="entry name" value="TRANSPOSASE INSO FOR INSERTION SEQUENCE ELEMENT IS911B-RELATED"/>
    <property type="match status" value="1"/>
</dbReference>
<dbReference type="InterPro" id="IPR036397">
    <property type="entry name" value="RNaseH_sf"/>
</dbReference>
<dbReference type="SUPFAM" id="SSF53098">
    <property type="entry name" value="Ribonuclease H-like"/>
    <property type="match status" value="1"/>
</dbReference>
<feature type="domain" description="Integrase catalytic" evidence="1">
    <location>
        <begin position="1"/>
        <end position="133"/>
    </location>
</feature>
<dbReference type="GO" id="GO:0015074">
    <property type="term" value="P:DNA integration"/>
    <property type="evidence" value="ECO:0007669"/>
    <property type="project" value="InterPro"/>
</dbReference>
<accession>A0A1F6Y727</accession>
<name>A0A1F6Y727_9BACT</name>
<protein>
    <recommendedName>
        <fullName evidence="1">Integrase catalytic domain-containing protein</fullName>
    </recommendedName>
</protein>
<gene>
    <name evidence="2" type="ORF">A3I23_04130</name>
</gene>
<dbReference type="AlphaFoldDB" id="A0A1F6Y727"/>